<accession>A0ABS9H0P4</accession>
<dbReference type="InterPro" id="IPR036249">
    <property type="entry name" value="Thioredoxin-like_sf"/>
</dbReference>
<sequence length="141" mass="15950">MSEKVNFSLRNIANHQLVSLSDFTGKPVILQFWVSWCPDCMREVPLLNQFYESMRSEQIVVISINVSGREGSSEQRDEFISRNHISIPVLKDKGTEVYDQFGCKGVPTTVLLSADHTVQEVYGDKDTFPNMLHGISGLLTR</sequence>
<evidence type="ECO:0000313" key="4">
    <source>
        <dbReference type="Proteomes" id="UP001649381"/>
    </source>
</evidence>
<dbReference type="CDD" id="cd02966">
    <property type="entry name" value="TlpA_like_family"/>
    <property type="match status" value="1"/>
</dbReference>
<feature type="domain" description="Thioredoxin" evidence="2">
    <location>
        <begin position="1"/>
        <end position="140"/>
    </location>
</feature>
<evidence type="ECO:0000313" key="3">
    <source>
        <dbReference type="EMBL" id="MCF6138572.1"/>
    </source>
</evidence>
<dbReference type="InterPro" id="IPR050553">
    <property type="entry name" value="Thioredoxin_ResA/DsbE_sf"/>
</dbReference>
<gene>
    <name evidence="3" type="ORF">L2716_12615</name>
</gene>
<dbReference type="SUPFAM" id="SSF52833">
    <property type="entry name" value="Thioredoxin-like"/>
    <property type="match status" value="1"/>
</dbReference>
<evidence type="ECO:0000259" key="2">
    <source>
        <dbReference type="PROSITE" id="PS51352"/>
    </source>
</evidence>
<dbReference type="EMBL" id="JAKIJS010000001">
    <property type="protein sequence ID" value="MCF6138572.1"/>
    <property type="molecule type" value="Genomic_DNA"/>
</dbReference>
<reference evidence="3 4" key="1">
    <citation type="submission" date="2022-01" db="EMBL/GenBank/DDBJ databases">
        <title>Alkalihalobacillus sp. EGI L200015, a novel bacterium isolated from a salt lake sediment.</title>
        <authorList>
            <person name="Gao L."/>
            <person name="Fang B.-Z."/>
            <person name="Li W.-J."/>
        </authorList>
    </citation>
    <scope>NUCLEOTIDE SEQUENCE [LARGE SCALE GENOMIC DNA]</scope>
    <source>
        <strain evidence="3 4">KCTC 12718</strain>
    </source>
</reference>
<protein>
    <submittedName>
        <fullName evidence="3">TlpA family protein disulfide reductase</fullName>
    </submittedName>
</protein>
<organism evidence="3 4">
    <name type="scientific">Pseudalkalibacillus berkeleyi</name>
    <dbReference type="NCBI Taxonomy" id="1069813"/>
    <lineage>
        <taxon>Bacteria</taxon>
        <taxon>Bacillati</taxon>
        <taxon>Bacillota</taxon>
        <taxon>Bacilli</taxon>
        <taxon>Bacillales</taxon>
        <taxon>Fictibacillaceae</taxon>
        <taxon>Pseudalkalibacillus</taxon>
    </lineage>
</organism>
<name>A0ABS9H0P4_9BACL</name>
<keyword evidence="1" id="KW-1015">Disulfide bond</keyword>
<proteinExistence type="predicted"/>
<dbReference type="PANTHER" id="PTHR42852:SF17">
    <property type="entry name" value="THIOREDOXIN-LIKE PROTEIN HI_1115"/>
    <property type="match status" value="1"/>
</dbReference>
<dbReference type="Pfam" id="PF00578">
    <property type="entry name" value="AhpC-TSA"/>
    <property type="match status" value="1"/>
</dbReference>
<dbReference type="PROSITE" id="PS51352">
    <property type="entry name" value="THIOREDOXIN_2"/>
    <property type="match status" value="1"/>
</dbReference>
<dbReference type="PANTHER" id="PTHR42852">
    <property type="entry name" value="THIOL:DISULFIDE INTERCHANGE PROTEIN DSBE"/>
    <property type="match status" value="1"/>
</dbReference>
<dbReference type="InterPro" id="IPR000866">
    <property type="entry name" value="AhpC/TSA"/>
</dbReference>
<comment type="caution">
    <text evidence="3">The sequence shown here is derived from an EMBL/GenBank/DDBJ whole genome shotgun (WGS) entry which is preliminary data.</text>
</comment>
<dbReference type="Gene3D" id="3.40.30.10">
    <property type="entry name" value="Glutaredoxin"/>
    <property type="match status" value="1"/>
</dbReference>
<dbReference type="InterPro" id="IPR013766">
    <property type="entry name" value="Thioredoxin_domain"/>
</dbReference>
<evidence type="ECO:0000256" key="1">
    <source>
        <dbReference type="ARBA" id="ARBA00023157"/>
    </source>
</evidence>
<dbReference type="RefSeq" id="WP_236335652.1">
    <property type="nucleotide sequence ID" value="NZ_JAKIJS010000001.1"/>
</dbReference>
<keyword evidence="4" id="KW-1185">Reference proteome</keyword>
<dbReference type="Proteomes" id="UP001649381">
    <property type="component" value="Unassembled WGS sequence"/>
</dbReference>